<dbReference type="RefSeq" id="WP_055439615.1">
    <property type="nucleotide sequence ID" value="NZ_CYHB01000007.1"/>
</dbReference>
<dbReference type="AlphaFoldDB" id="A0A0K6HA57"/>
<dbReference type="Pfam" id="PF12686">
    <property type="entry name" value="DUF3800"/>
    <property type="match status" value="1"/>
</dbReference>
<accession>A0A0K6HA57</accession>
<dbReference type="OrthoDB" id="9799211at2"/>
<organism evidence="1 2">
    <name type="scientific">Pseudidiomarina woesei</name>
    <dbReference type="NCBI Taxonomy" id="1381080"/>
    <lineage>
        <taxon>Bacteria</taxon>
        <taxon>Pseudomonadati</taxon>
        <taxon>Pseudomonadota</taxon>
        <taxon>Gammaproteobacteria</taxon>
        <taxon>Alteromonadales</taxon>
        <taxon>Idiomarinaceae</taxon>
        <taxon>Pseudidiomarina</taxon>
    </lineage>
</organism>
<dbReference type="InterPro" id="IPR024524">
    <property type="entry name" value="DUF3800"/>
</dbReference>
<protein>
    <recommendedName>
        <fullName evidence="3">DUF3800 domain-containing protein</fullName>
    </recommendedName>
</protein>
<dbReference type="EMBL" id="CYHB01000007">
    <property type="protein sequence ID" value="CUA87859.1"/>
    <property type="molecule type" value="Genomic_DNA"/>
</dbReference>
<reference evidence="2" key="1">
    <citation type="submission" date="2015-08" db="EMBL/GenBank/DDBJ databases">
        <authorList>
            <person name="Varghese N."/>
        </authorList>
    </citation>
    <scope>NUCLEOTIDE SEQUENCE [LARGE SCALE GENOMIC DNA]</scope>
    <source>
        <strain evidence="2">DSM 27808</strain>
    </source>
</reference>
<gene>
    <name evidence="1" type="ORF">Ga0061064_1965</name>
</gene>
<name>A0A0K6HA57_9GAMM</name>
<evidence type="ECO:0000313" key="2">
    <source>
        <dbReference type="Proteomes" id="UP000182598"/>
    </source>
</evidence>
<evidence type="ECO:0000313" key="1">
    <source>
        <dbReference type="EMBL" id="CUA87859.1"/>
    </source>
</evidence>
<proteinExistence type="predicted"/>
<keyword evidence="2" id="KW-1185">Reference proteome</keyword>
<dbReference type="Proteomes" id="UP000182598">
    <property type="component" value="Unassembled WGS sequence"/>
</dbReference>
<evidence type="ECO:0008006" key="3">
    <source>
        <dbReference type="Google" id="ProtNLM"/>
    </source>
</evidence>
<sequence length="237" mass="28189">MAIEYNVYCDESCHLENDKQKAMVLGAVWCPRDKRLEIAERLREIKQKHGFTRDFEVKWTKVSPSKVGFYKDIIDYFFDDDDLHFRGLVIPDKSILEHEKHNQDHDDWYYKMYFTMLKTIFDPNSRYNVYIDIKDTLGHEKVSNLQEVLCRNAYDFSRKMIADIKRVQSHEVEQLQLADLLIGALSYLHRELSGSKAKEALIERIKHRSGYQLTLNTMMREEKFNLLIWSPGGRVWS</sequence>